<organism evidence="1 2">
    <name type="scientific">Ancylobacter oerskovii</name>
    <dbReference type="NCBI Taxonomy" id="459519"/>
    <lineage>
        <taxon>Bacteria</taxon>
        <taxon>Pseudomonadati</taxon>
        <taxon>Pseudomonadota</taxon>
        <taxon>Alphaproteobacteria</taxon>
        <taxon>Hyphomicrobiales</taxon>
        <taxon>Xanthobacteraceae</taxon>
        <taxon>Ancylobacter</taxon>
    </lineage>
</organism>
<dbReference type="RefSeq" id="WP_213351863.1">
    <property type="nucleotide sequence ID" value="NZ_JAHBGB010000012.1"/>
</dbReference>
<dbReference type="Gene3D" id="3.30.160.250">
    <property type="match status" value="1"/>
</dbReference>
<evidence type="ECO:0000313" key="1">
    <source>
        <dbReference type="EMBL" id="MFD2143526.1"/>
    </source>
</evidence>
<dbReference type="InterPro" id="IPR010982">
    <property type="entry name" value="Lambda_DNA-bd_dom_sf"/>
</dbReference>
<proteinExistence type="predicted"/>
<name>A0ABW4Z542_9HYPH</name>
<dbReference type="InterPro" id="IPR035069">
    <property type="entry name" value="TTHA1013/TTHA0281-like"/>
</dbReference>
<gene>
    <name evidence="1" type="ORF">ACFSNC_24335</name>
</gene>
<sequence length="147" mass="16348">MFYFPLVLTPDDNDTFLVTCPTLPEVTTFGETREDALRYGAEAVEEAVAARVAGWEDVPVPEDSEANRAALAAGDFARLPLQATMKLLLFFACQKDSVTRAELARRMGVHREQVDRLFRFDHASRLDQIDAAFQALNQSVNITLEAA</sequence>
<accession>A0ABW4Z542</accession>
<dbReference type="SUPFAM" id="SSF143100">
    <property type="entry name" value="TTHA1013/TTHA0281-like"/>
    <property type="match status" value="1"/>
</dbReference>
<dbReference type="SUPFAM" id="SSF47413">
    <property type="entry name" value="lambda repressor-like DNA-binding domains"/>
    <property type="match status" value="1"/>
</dbReference>
<reference evidence="2" key="1">
    <citation type="journal article" date="2019" name="Int. J. Syst. Evol. Microbiol.">
        <title>The Global Catalogue of Microorganisms (GCM) 10K type strain sequencing project: providing services to taxonomists for standard genome sequencing and annotation.</title>
        <authorList>
            <consortium name="The Broad Institute Genomics Platform"/>
            <consortium name="The Broad Institute Genome Sequencing Center for Infectious Disease"/>
            <person name="Wu L."/>
            <person name="Ma J."/>
        </authorList>
    </citation>
    <scope>NUCLEOTIDE SEQUENCE [LARGE SCALE GENOMIC DNA]</scope>
    <source>
        <strain evidence="2">CCM 7435</strain>
    </source>
</reference>
<dbReference type="Proteomes" id="UP001597299">
    <property type="component" value="Unassembled WGS sequence"/>
</dbReference>
<dbReference type="EMBL" id="JBHUHD010000004">
    <property type="protein sequence ID" value="MFD2143526.1"/>
    <property type="molecule type" value="Genomic_DNA"/>
</dbReference>
<comment type="caution">
    <text evidence="1">The sequence shown here is derived from an EMBL/GenBank/DDBJ whole genome shotgun (WGS) entry which is preliminary data.</text>
</comment>
<evidence type="ECO:0000313" key="2">
    <source>
        <dbReference type="Proteomes" id="UP001597299"/>
    </source>
</evidence>
<protein>
    <submittedName>
        <fullName evidence="1">Type II toxin-antitoxin system HicB family antitoxin</fullName>
    </submittedName>
</protein>
<keyword evidence="2" id="KW-1185">Reference proteome</keyword>